<name>A0ABR4KBV1_9EURO</name>
<evidence type="ECO:0000256" key="2">
    <source>
        <dbReference type="SAM" id="SignalP"/>
    </source>
</evidence>
<evidence type="ECO:0000256" key="1">
    <source>
        <dbReference type="SAM" id="MobiDB-lite"/>
    </source>
</evidence>
<reference evidence="3 4" key="1">
    <citation type="submission" date="2024-07" db="EMBL/GenBank/DDBJ databases">
        <title>Section-level genome sequencing and comparative genomics of Aspergillus sections Usti and Cavernicolus.</title>
        <authorList>
            <consortium name="Lawrence Berkeley National Laboratory"/>
            <person name="Nybo J.L."/>
            <person name="Vesth T.C."/>
            <person name="Theobald S."/>
            <person name="Frisvad J.C."/>
            <person name="Larsen T.O."/>
            <person name="Kjaerboelling I."/>
            <person name="Rothschild-Mancinelli K."/>
            <person name="Lyhne E.K."/>
            <person name="Kogle M.E."/>
            <person name="Barry K."/>
            <person name="Clum A."/>
            <person name="Na H."/>
            <person name="Ledsgaard L."/>
            <person name="Lin J."/>
            <person name="Lipzen A."/>
            <person name="Kuo A."/>
            <person name="Riley R."/>
            <person name="Mondo S."/>
            <person name="LaButti K."/>
            <person name="Haridas S."/>
            <person name="Pangalinan J."/>
            <person name="Salamov A.A."/>
            <person name="Simmons B.A."/>
            <person name="Magnuson J.K."/>
            <person name="Chen J."/>
            <person name="Drula E."/>
            <person name="Henrissat B."/>
            <person name="Wiebenga A."/>
            <person name="Lubbers R.J."/>
            <person name="Gomes A.C."/>
            <person name="Macurrencykelacurrency M.R."/>
            <person name="Stajich J."/>
            <person name="Grigoriev I.V."/>
            <person name="Mortensen U.H."/>
            <person name="De vries R.P."/>
            <person name="Baker S.E."/>
            <person name="Andersen M.R."/>
        </authorList>
    </citation>
    <scope>NUCLEOTIDE SEQUENCE [LARGE SCALE GENOMIC DNA]</scope>
    <source>
        <strain evidence="3 4">CBS 756.74</strain>
    </source>
</reference>
<sequence length="132" mass="13989">MASSKSASSAWFLGTLSASPALLSSSSTGEEQLSFFDSERWGGAFLRGYRVTVGGNDRSFATGTSSHSDLIHDKGMLEAPGGPSPLGNPVPASPSPLELRARFPPAPSERSCWLVRASLSESPERFHPSHNE</sequence>
<proteinExistence type="predicted"/>
<accession>A0ABR4KBV1</accession>
<feature type="chain" id="PRO_5046028189" description="Secreted protein" evidence="2">
    <location>
        <begin position="19"/>
        <end position="132"/>
    </location>
</feature>
<feature type="compositionally biased region" description="Pro residues" evidence="1">
    <location>
        <begin position="82"/>
        <end position="94"/>
    </location>
</feature>
<dbReference type="RefSeq" id="XP_070898995.1">
    <property type="nucleotide sequence ID" value="XM_071050081.1"/>
</dbReference>
<dbReference type="EMBL" id="JBFXLR010000022">
    <property type="protein sequence ID" value="KAL2849770.1"/>
    <property type="molecule type" value="Genomic_DNA"/>
</dbReference>
<dbReference type="Proteomes" id="UP001610444">
    <property type="component" value="Unassembled WGS sequence"/>
</dbReference>
<organism evidence="3 4">
    <name type="scientific">Aspergillus pseudodeflectus</name>
    <dbReference type="NCBI Taxonomy" id="176178"/>
    <lineage>
        <taxon>Eukaryota</taxon>
        <taxon>Fungi</taxon>
        <taxon>Dikarya</taxon>
        <taxon>Ascomycota</taxon>
        <taxon>Pezizomycotina</taxon>
        <taxon>Eurotiomycetes</taxon>
        <taxon>Eurotiomycetidae</taxon>
        <taxon>Eurotiales</taxon>
        <taxon>Aspergillaceae</taxon>
        <taxon>Aspergillus</taxon>
        <taxon>Aspergillus subgen. Nidulantes</taxon>
    </lineage>
</organism>
<protein>
    <recommendedName>
        <fullName evidence="5">Secreted protein</fullName>
    </recommendedName>
</protein>
<comment type="caution">
    <text evidence="3">The sequence shown here is derived from an EMBL/GenBank/DDBJ whole genome shotgun (WGS) entry which is preliminary data.</text>
</comment>
<feature type="signal peptide" evidence="2">
    <location>
        <begin position="1"/>
        <end position="18"/>
    </location>
</feature>
<evidence type="ECO:0000313" key="4">
    <source>
        <dbReference type="Proteomes" id="UP001610444"/>
    </source>
</evidence>
<gene>
    <name evidence="3" type="ORF">BJX68DRAFT_96176</name>
</gene>
<keyword evidence="2" id="KW-0732">Signal</keyword>
<keyword evidence="4" id="KW-1185">Reference proteome</keyword>
<feature type="region of interest" description="Disordered" evidence="1">
    <location>
        <begin position="58"/>
        <end position="104"/>
    </location>
</feature>
<evidence type="ECO:0008006" key="5">
    <source>
        <dbReference type="Google" id="ProtNLM"/>
    </source>
</evidence>
<dbReference type="GeneID" id="98165245"/>
<feature type="compositionally biased region" description="Polar residues" evidence="1">
    <location>
        <begin position="59"/>
        <end position="68"/>
    </location>
</feature>
<evidence type="ECO:0000313" key="3">
    <source>
        <dbReference type="EMBL" id="KAL2849770.1"/>
    </source>
</evidence>